<sequence length="260" mass="28396">MESPSVSCSGSSTVGVERPACSVFGTHNTFNDAFKVRAILDEGVITGGVDQLKGSGEGRAKQKQVTWADIVKHNGVHEQGQSFENSLSEGAHIKPSLQLEEHANAHMDLICPEHRGISGDEVGEGCNSIHLDLVSKGLLVVDSDGKGGEAGQVEELGAEPTIDQEASDSELGVETAQQNWADYIDELNINNQPLEEKEEDKRESSEGDDVFIPNSETLEEQHRVCTRKLKGKKKYGSLCNLQDRVLSETDRKKRVIDRDE</sequence>
<reference evidence="2 3" key="1">
    <citation type="journal article" date="2024" name="G3 (Bethesda)">
        <title>Genome assembly of Hibiscus sabdariffa L. provides insights into metabolisms of medicinal natural products.</title>
        <authorList>
            <person name="Kim T."/>
        </authorList>
    </citation>
    <scope>NUCLEOTIDE SEQUENCE [LARGE SCALE GENOMIC DNA]</scope>
    <source>
        <strain evidence="2">TK-2024</strain>
        <tissue evidence="2">Old leaves</tissue>
    </source>
</reference>
<gene>
    <name evidence="2" type="ORF">V6N12_011781</name>
</gene>
<accession>A0ABR2BTP0</accession>
<keyword evidence="3" id="KW-1185">Reference proteome</keyword>
<protein>
    <submittedName>
        <fullName evidence="2">Uncharacterized protein</fullName>
    </submittedName>
</protein>
<comment type="caution">
    <text evidence="2">The sequence shown here is derived from an EMBL/GenBank/DDBJ whole genome shotgun (WGS) entry which is preliminary data.</text>
</comment>
<organism evidence="2 3">
    <name type="scientific">Hibiscus sabdariffa</name>
    <name type="common">roselle</name>
    <dbReference type="NCBI Taxonomy" id="183260"/>
    <lineage>
        <taxon>Eukaryota</taxon>
        <taxon>Viridiplantae</taxon>
        <taxon>Streptophyta</taxon>
        <taxon>Embryophyta</taxon>
        <taxon>Tracheophyta</taxon>
        <taxon>Spermatophyta</taxon>
        <taxon>Magnoliopsida</taxon>
        <taxon>eudicotyledons</taxon>
        <taxon>Gunneridae</taxon>
        <taxon>Pentapetalae</taxon>
        <taxon>rosids</taxon>
        <taxon>malvids</taxon>
        <taxon>Malvales</taxon>
        <taxon>Malvaceae</taxon>
        <taxon>Malvoideae</taxon>
        <taxon>Hibiscus</taxon>
    </lineage>
</organism>
<evidence type="ECO:0000313" key="2">
    <source>
        <dbReference type="EMBL" id="KAK8510416.1"/>
    </source>
</evidence>
<evidence type="ECO:0000313" key="3">
    <source>
        <dbReference type="Proteomes" id="UP001472677"/>
    </source>
</evidence>
<dbReference type="Proteomes" id="UP001472677">
    <property type="component" value="Unassembled WGS sequence"/>
</dbReference>
<name>A0ABR2BTP0_9ROSI</name>
<evidence type="ECO:0000256" key="1">
    <source>
        <dbReference type="SAM" id="MobiDB-lite"/>
    </source>
</evidence>
<dbReference type="EMBL" id="JBBPBM010000086">
    <property type="protein sequence ID" value="KAK8510416.1"/>
    <property type="molecule type" value="Genomic_DNA"/>
</dbReference>
<feature type="region of interest" description="Disordered" evidence="1">
    <location>
        <begin position="191"/>
        <end position="217"/>
    </location>
</feature>
<proteinExistence type="predicted"/>